<evidence type="ECO:0000313" key="4">
    <source>
        <dbReference type="Proteomes" id="UP000093000"/>
    </source>
</evidence>
<feature type="compositionally biased region" description="Polar residues" evidence="1">
    <location>
        <begin position="1"/>
        <end position="17"/>
    </location>
</feature>
<gene>
    <name evidence="3" type="ORF">A0J61_03256</name>
</gene>
<keyword evidence="2" id="KW-0812">Transmembrane</keyword>
<dbReference type="OrthoDB" id="2299798at2759"/>
<feature type="region of interest" description="Disordered" evidence="1">
    <location>
        <begin position="1"/>
        <end position="27"/>
    </location>
</feature>
<accession>A0A1C7NHV4</accession>
<keyword evidence="2" id="KW-0472">Membrane</keyword>
<dbReference type="InParanoid" id="A0A1C7NHV4"/>
<evidence type="ECO:0000313" key="3">
    <source>
        <dbReference type="EMBL" id="OBZ88691.1"/>
    </source>
</evidence>
<dbReference type="EMBL" id="LUGH01000137">
    <property type="protein sequence ID" value="OBZ88691.1"/>
    <property type="molecule type" value="Genomic_DNA"/>
</dbReference>
<keyword evidence="4" id="KW-1185">Reference proteome</keyword>
<feature type="transmembrane region" description="Helical" evidence="2">
    <location>
        <begin position="130"/>
        <end position="153"/>
    </location>
</feature>
<dbReference type="AlphaFoldDB" id="A0A1C7NHV4"/>
<evidence type="ECO:0000256" key="1">
    <source>
        <dbReference type="SAM" id="MobiDB-lite"/>
    </source>
</evidence>
<feature type="compositionally biased region" description="Basic and acidic residues" evidence="1">
    <location>
        <begin position="97"/>
        <end position="120"/>
    </location>
</feature>
<dbReference type="Proteomes" id="UP000093000">
    <property type="component" value="Unassembled WGS sequence"/>
</dbReference>
<feature type="compositionally biased region" description="Basic and acidic residues" evidence="1">
    <location>
        <begin position="66"/>
        <end position="79"/>
    </location>
</feature>
<keyword evidence="2" id="KW-1133">Transmembrane helix</keyword>
<protein>
    <submittedName>
        <fullName evidence="3">Uncharacterized protein</fullName>
    </submittedName>
</protein>
<name>A0A1C7NHV4_9FUNG</name>
<evidence type="ECO:0000256" key="2">
    <source>
        <dbReference type="SAM" id="Phobius"/>
    </source>
</evidence>
<reference evidence="3 4" key="1">
    <citation type="submission" date="2016-03" db="EMBL/GenBank/DDBJ databases">
        <title>Choanephora cucurbitarum.</title>
        <authorList>
            <person name="Min B."/>
            <person name="Park H."/>
            <person name="Park J.-H."/>
            <person name="Shin H.-D."/>
            <person name="Choi I.-G."/>
        </authorList>
    </citation>
    <scope>NUCLEOTIDE SEQUENCE [LARGE SCALE GENOMIC DNA]</scope>
    <source>
        <strain evidence="3 4">KUS-F28377</strain>
    </source>
</reference>
<organism evidence="3 4">
    <name type="scientific">Choanephora cucurbitarum</name>
    <dbReference type="NCBI Taxonomy" id="101091"/>
    <lineage>
        <taxon>Eukaryota</taxon>
        <taxon>Fungi</taxon>
        <taxon>Fungi incertae sedis</taxon>
        <taxon>Mucoromycota</taxon>
        <taxon>Mucoromycotina</taxon>
        <taxon>Mucoromycetes</taxon>
        <taxon>Mucorales</taxon>
        <taxon>Mucorineae</taxon>
        <taxon>Choanephoraceae</taxon>
        <taxon>Choanephoroideae</taxon>
        <taxon>Choanephora</taxon>
    </lineage>
</organism>
<comment type="caution">
    <text evidence="3">The sequence shown here is derived from an EMBL/GenBank/DDBJ whole genome shotgun (WGS) entry which is preliminary data.</text>
</comment>
<sequence length="205" mass="22740">MAEDYQNNTGRKSSSATIVPPLESNIKPESFVDTTLQTELNLNTTSEPRRPFFHLLQNMIQKVSRTHTEALSSRREGVERQSFPSKLAPESMDDEEKQFSRERRRRDQNARGQESKRGDTVSHTKRLIKAWFAAGFMIMIGSLIAAAFILTGLKRSTVYINSHHAVASSSTMTPSANMTATNTVTITITTTPSSSTNIVSTVSVT</sequence>
<proteinExistence type="predicted"/>
<feature type="region of interest" description="Disordered" evidence="1">
    <location>
        <begin position="66"/>
        <end position="120"/>
    </location>
</feature>